<organism evidence="5 6">
    <name type="scientific">Bradyrhizobium arachidis</name>
    <dbReference type="NCBI Taxonomy" id="858423"/>
    <lineage>
        <taxon>Bacteria</taxon>
        <taxon>Pseudomonadati</taxon>
        <taxon>Pseudomonadota</taxon>
        <taxon>Alphaproteobacteria</taxon>
        <taxon>Hyphomicrobiales</taxon>
        <taxon>Nitrobacteraceae</taxon>
        <taxon>Bradyrhizobium</taxon>
    </lineage>
</organism>
<dbReference type="KEGG" id="barh:WN72_18510"/>
<dbReference type="PANTHER" id="PTHR30146">
    <property type="entry name" value="LACI-RELATED TRANSCRIPTIONAL REPRESSOR"/>
    <property type="match status" value="1"/>
</dbReference>
<keyword evidence="3" id="KW-0804">Transcription</keyword>
<dbReference type="Pfam" id="PF00356">
    <property type="entry name" value="LacI"/>
    <property type="match status" value="1"/>
</dbReference>
<evidence type="ECO:0000256" key="2">
    <source>
        <dbReference type="ARBA" id="ARBA00023125"/>
    </source>
</evidence>
<sequence length="379" mass="41722">MRPVKHGQAAQSTADLRHYRYRAAPYARCNVTFMRLTNAKSVKQGIRAVAARAGVSTASVSRALNNPNAVSPSLRARIEQAIDALGYIPHAPARILSSRRSRTLGAIVPTIDNTMFARGIASLQQYLSSVGYMLFLTTSGYDLDVELQQARNLISRGVDGLVLRGDCHHDGLRKLLADNAVPFINVGIYQPDRPYPCVGTDNEAAAHRAAAHVIELGHRRIGIVSALQRNNDRASARVAGFRRALAENGLELPPQWHVEVPYTLDDAREAARYLLNLKDRPTAVVCGNDVIAYGVLLEAERDGFSVPRDLSVVGFDDLDWSRHLRPSLTTIHVPTGETWQRAGEYLVRSLAGEQTIMHREIDFSLVVRESTAPPPKSLK</sequence>
<dbReference type="InterPro" id="IPR000843">
    <property type="entry name" value="HTH_LacI"/>
</dbReference>
<dbReference type="SMART" id="SM00354">
    <property type="entry name" value="HTH_LACI"/>
    <property type="match status" value="1"/>
</dbReference>
<dbReference type="EMBL" id="CP030050">
    <property type="protein sequence ID" value="QOZ68081.1"/>
    <property type="molecule type" value="Genomic_DNA"/>
</dbReference>
<reference evidence="5 6" key="1">
    <citation type="submission" date="2018-06" db="EMBL/GenBank/DDBJ databases">
        <title>Comparative genomics of Bradyrhizobium nodulating Arachidis hypogaea.</title>
        <authorList>
            <person name="Li Y."/>
        </authorList>
    </citation>
    <scope>NUCLEOTIDE SEQUENCE [LARGE SCALE GENOMIC DNA]</scope>
    <source>
        <strain evidence="5 6">CCBAU 051107</strain>
    </source>
</reference>
<name>A0AAE7THP7_9BRAD</name>
<keyword evidence="2 5" id="KW-0238">DNA-binding</keyword>
<dbReference type="Pfam" id="PF13377">
    <property type="entry name" value="Peripla_BP_3"/>
    <property type="match status" value="1"/>
</dbReference>
<dbReference type="Proteomes" id="UP000594015">
    <property type="component" value="Chromosome"/>
</dbReference>
<dbReference type="CDD" id="cd06273">
    <property type="entry name" value="PBP1_LacI-like"/>
    <property type="match status" value="1"/>
</dbReference>
<dbReference type="AlphaFoldDB" id="A0AAE7THP7"/>
<dbReference type="InterPro" id="IPR010982">
    <property type="entry name" value="Lambda_DNA-bd_dom_sf"/>
</dbReference>
<evidence type="ECO:0000259" key="4">
    <source>
        <dbReference type="PROSITE" id="PS50932"/>
    </source>
</evidence>
<evidence type="ECO:0000256" key="3">
    <source>
        <dbReference type="ARBA" id="ARBA00023163"/>
    </source>
</evidence>
<dbReference type="CDD" id="cd01392">
    <property type="entry name" value="HTH_LacI"/>
    <property type="match status" value="1"/>
</dbReference>
<keyword evidence="1" id="KW-0805">Transcription regulation</keyword>
<dbReference type="PANTHER" id="PTHR30146:SF138">
    <property type="entry name" value="TRANSCRIPTIONAL REGULATORY PROTEIN"/>
    <property type="match status" value="1"/>
</dbReference>
<dbReference type="GO" id="GO:0003700">
    <property type="term" value="F:DNA-binding transcription factor activity"/>
    <property type="evidence" value="ECO:0007669"/>
    <property type="project" value="TreeGrafter"/>
</dbReference>
<dbReference type="PROSITE" id="PS50932">
    <property type="entry name" value="HTH_LACI_2"/>
    <property type="match status" value="1"/>
</dbReference>
<dbReference type="GO" id="GO:0000976">
    <property type="term" value="F:transcription cis-regulatory region binding"/>
    <property type="evidence" value="ECO:0007669"/>
    <property type="project" value="TreeGrafter"/>
</dbReference>
<dbReference type="Gene3D" id="1.10.260.40">
    <property type="entry name" value="lambda repressor-like DNA-binding domains"/>
    <property type="match status" value="1"/>
</dbReference>
<dbReference type="SUPFAM" id="SSF53822">
    <property type="entry name" value="Periplasmic binding protein-like I"/>
    <property type="match status" value="1"/>
</dbReference>
<evidence type="ECO:0000256" key="1">
    <source>
        <dbReference type="ARBA" id="ARBA00023015"/>
    </source>
</evidence>
<dbReference type="InterPro" id="IPR046335">
    <property type="entry name" value="LacI/GalR-like_sensor"/>
</dbReference>
<proteinExistence type="predicted"/>
<feature type="domain" description="HTH lacI-type" evidence="4">
    <location>
        <begin position="46"/>
        <end position="98"/>
    </location>
</feature>
<evidence type="ECO:0000313" key="5">
    <source>
        <dbReference type="EMBL" id="QOZ68081.1"/>
    </source>
</evidence>
<protein>
    <submittedName>
        <fullName evidence="5">LacI family DNA-binding transcriptional regulator</fullName>
    </submittedName>
</protein>
<gene>
    <name evidence="5" type="ORF">WN72_18510</name>
</gene>
<accession>A0AAE7THP7</accession>
<dbReference type="Gene3D" id="3.40.50.2300">
    <property type="match status" value="2"/>
</dbReference>
<dbReference type="SUPFAM" id="SSF47413">
    <property type="entry name" value="lambda repressor-like DNA-binding domains"/>
    <property type="match status" value="1"/>
</dbReference>
<dbReference type="InterPro" id="IPR028082">
    <property type="entry name" value="Peripla_BP_I"/>
</dbReference>
<evidence type="ECO:0000313" key="6">
    <source>
        <dbReference type="Proteomes" id="UP000594015"/>
    </source>
</evidence>